<name>A0A1E7F1I0_9STRA</name>
<dbReference type="AlphaFoldDB" id="A0A1E7F1I0"/>
<dbReference type="InParanoid" id="A0A1E7F1I0"/>
<dbReference type="EMBL" id="KV784366">
    <property type="protein sequence ID" value="OEU11964.1"/>
    <property type="molecule type" value="Genomic_DNA"/>
</dbReference>
<protein>
    <submittedName>
        <fullName evidence="1">Uncharacterized protein</fullName>
    </submittedName>
</protein>
<gene>
    <name evidence="1" type="ORF">FRACYDRAFT_219745</name>
</gene>
<evidence type="ECO:0000313" key="2">
    <source>
        <dbReference type="Proteomes" id="UP000095751"/>
    </source>
</evidence>
<organism evidence="1 2">
    <name type="scientific">Fragilariopsis cylindrus CCMP1102</name>
    <dbReference type="NCBI Taxonomy" id="635003"/>
    <lineage>
        <taxon>Eukaryota</taxon>
        <taxon>Sar</taxon>
        <taxon>Stramenopiles</taxon>
        <taxon>Ochrophyta</taxon>
        <taxon>Bacillariophyta</taxon>
        <taxon>Bacillariophyceae</taxon>
        <taxon>Bacillariophycidae</taxon>
        <taxon>Bacillariales</taxon>
        <taxon>Bacillariaceae</taxon>
        <taxon>Fragilariopsis</taxon>
    </lineage>
</organism>
<sequence>MPWITQASYEVADTITIGVELKSHHLGHMELRGCPVGNDNGRSATQDCFDEHILEFVEDISYQMPK</sequence>
<feature type="non-terminal residue" evidence="1">
    <location>
        <position position="66"/>
    </location>
</feature>
<dbReference type="KEGG" id="fcy:FRACYDRAFT_219745"/>
<accession>A0A1E7F1I0</accession>
<keyword evidence="2" id="KW-1185">Reference proteome</keyword>
<proteinExistence type="predicted"/>
<reference evidence="1 2" key="1">
    <citation type="submission" date="2016-09" db="EMBL/GenBank/DDBJ databases">
        <title>Extensive genetic diversity and differential bi-allelic expression allows diatom success in the polar Southern Ocean.</title>
        <authorList>
            <consortium name="DOE Joint Genome Institute"/>
            <person name="Mock T."/>
            <person name="Otillar R.P."/>
            <person name="Strauss J."/>
            <person name="Dupont C."/>
            <person name="Frickenhaus S."/>
            <person name="Maumus F."/>
            <person name="Mcmullan M."/>
            <person name="Sanges R."/>
            <person name="Schmutz J."/>
            <person name="Toseland A."/>
            <person name="Valas R."/>
            <person name="Veluchamy A."/>
            <person name="Ward B.J."/>
            <person name="Allen A."/>
            <person name="Barry K."/>
            <person name="Falciatore A."/>
            <person name="Ferrante M."/>
            <person name="Fortunato A.E."/>
            <person name="Gloeckner G."/>
            <person name="Gruber A."/>
            <person name="Hipkin R."/>
            <person name="Janech M."/>
            <person name="Kroth P."/>
            <person name="Leese F."/>
            <person name="Lindquist E."/>
            <person name="Lyon B.R."/>
            <person name="Martin J."/>
            <person name="Mayer C."/>
            <person name="Parker M."/>
            <person name="Quesneville H."/>
            <person name="Raymond J."/>
            <person name="Uhlig C."/>
            <person name="Valentin K.U."/>
            <person name="Worden A.Z."/>
            <person name="Armbrust E.V."/>
            <person name="Bowler C."/>
            <person name="Green B."/>
            <person name="Moulton V."/>
            <person name="Van Oosterhout C."/>
            <person name="Grigoriev I."/>
        </authorList>
    </citation>
    <scope>NUCLEOTIDE SEQUENCE [LARGE SCALE GENOMIC DNA]</scope>
    <source>
        <strain evidence="1 2">CCMP1102</strain>
    </source>
</reference>
<evidence type="ECO:0000313" key="1">
    <source>
        <dbReference type="EMBL" id="OEU11964.1"/>
    </source>
</evidence>
<dbReference type="Proteomes" id="UP000095751">
    <property type="component" value="Unassembled WGS sequence"/>
</dbReference>